<dbReference type="Pfam" id="PF25597">
    <property type="entry name" value="SH3_retrovirus"/>
    <property type="match status" value="1"/>
</dbReference>
<evidence type="ECO:0000259" key="2">
    <source>
        <dbReference type="Pfam" id="PF25597"/>
    </source>
</evidence>
<sequence length="554" mass="63467">HPGDTKVLTMKMEILLEPTSNKLLVDQFLINQWSFNSLVHALRDLSTLRRSGLRTAGATAKPYQGDSLKFYLITGQFFDSDLEVTFRKHSCYVRDVDGVDLLKGSRGSNLYTISVEDMMKSSPICLLSKASKKKSWLWHHRLNHLNFDTINDLVRKDLHNAVVERHNHTLVEAAQTMLIFYKALMFLWEEAVATACYTQKRSLIHTCYDKTPYELMHDIGIFIGYVPNRKGYIIYNKRTRRIMETIHVQFDEMTEHMAPVHIGSGPEPILLTPGQISLGVETPVPAAPATQVPVNSAGTPFFTTIDQDAPSTSYSPSSSEVQAPISHQGVVAVPTIKDNLFAQAEDDPFVNVFVPKPSSEESSSGDILFKDYKHYGNGKNAYELKGKFLDDLHNNAFSEWHTCSWRKDGYCNGGNLPGAYIVGNTLRYQDLEWYDALKDSELKEEALRDKAIMKGLINEDVESNNEGWRCWDDFESTNGDRNEWEYENEHGDDERYELCGNETHELPVFNIRRFEMIKYSFGQDEEYVAVKENEYEDLTSTFRAYQEIFHMMDE</sequence>
<organism evidence="3">
    <name type="scientific">Tanacetum cinerariifolium</name>
    <name type="common">Dalmatian daisy</name>
    <name type="synonym">Chrysanthemum cinerariifolium</name>
    <dbReference type="NCBI Taxonomy" id="118510"/>
    <lineage>
        <taxon>Eukaryota</taxon>
        <taxon>Viridiplantae</taxon>
        <taxon>Streptophyta</taxon>
        <taxon>Embryophyta</taxon>
        <taxon>Tracheophyta</taxon>
        <taxon>Spermatophyta</taxon>
        <taxon>Magnoliopsida</taxon>
        <taxon>eudicotyledons</taxon>
        <taxon>Gunneridae</taxon>
        <taxon>Pentapetalae</taxon>
        <taxon>asterids</taxon>
        <taxon>campanulids</taxon>
        <taxon>Asterales</taxon>
        <taxon>Asteraceae</taxon>
        <taxon>Asteroideae</taxon>
        <taxon>Anthemideae</taxon>
        <taxon>Anthemidinae</taxon>
        <taxon>Tanacetum</taxon>
    </lineage>
</organism>
<feature type="non-terminal residue" evidence="3">
    <location>
        <position position="1"/>
    </location>
</feature>
<evidence type="ECO:0000313" key="3">
    <source>
        <dbReference type="EMBL" id="GEY05701.1"/>
    </source>
</evidence>
<feature type="domain" description="Retroviral polymerase SH3-like" evidence="2">
    <location>
        <begin position="219"/>
        <end position="254"/>
    </location>
</feature>
<dbReference type="InterPro" id="IPR012337">
    <property type="entry name" value="RNaseH-like_sf"/>
</dbReference>
<protein>
    <submittedName>
        <fullName evidence="3">Retrovirus-related Pol polyprotein from transposon TNT 1-94</fullName>
    </submittedName>
</protein>
<dbReference type="Pfam" id="PF13976">
    <property type="entry name" value="gag_pre-integrs"/>
    <property type="match status" value="1"/>
</dbReference>
<comment type="caution">
    <text evidence="3">The sequence shown here is derived from an EMBL/GenBank/DDBJ whole genome shotgun (WGS) entry which is preliminary data.</text>
</comment>
<dbReference type="GO" id="GO:0003676">
    <property type="term" value="F:nucleic acid binding"/>
    <property type="evidence" value="ECO:0007669"/>
    <property type="project" value="InterPro"/>
</dbReference>
<dbReference type="Gene3D" id="3.30.420.10">
    <property type="entry name" value="Ribonuclease H-like superfamily/Ribonuclease H"/>
    <property type="match status" value="1"/>
</dbReference>
<evidence type="ECO:0000259" key="1">
    <source>
        <dbReference type="Pfam" id="PF13976"/>
    </source>
</evidence>
<dbReference type="AlphaFoldDB" id="A0A699HGK8"/>
<dbReference type="InterPro" id="IPR036397">
    <property type="entry name" value="RNaseH_sf"/>
</dbReference>
<dbReference type="InterPro" id="IPR025724">
    <property type="entry name" value="GAG-pre-integrase_dom"/>
</dbReference>
<proteinExistence type="predicted"/>
<name>A0A699HGK8_TANCI</name>
<gene>
    <name evidence="3" type="ORF">Tci_377675</name>
</gene>
<dbReference type="SUPFAM" id="SSF53098">
    <property type="entry name" value="Ribonuclease H-like"/>
    <property type="match status" value="1"/>
</dbReference>
<dbReference type="EMBL" id="BKCJ010148656">
    <property type="protein sequence ID" value="GEY05701.1"/>
    <property type="molecule type" value="Genomic_DNA"/>
</dbReference>
<feature type="domain" description="GAG-pre-integrase" evidence="1">
    <location>
        <begin position="109"/>
        <end position="158"/>
    </location>
</feature>
<reference evidence="3" key="1">
    <citation type="journal article" date="2019" name="Sci. Rep.">
        <title>Draft genome of Tanacetum cinerariifolium, the natural source of mosquito coil.</title>
        <authorList>
            <person name="Yamashiro T."/>
            <person name="Shiraishi A."/>
            <person name="Satake H."/>
            <person name="Nakayama K."/>
        </authorList>
    </citation>
    <scope>NUCLEOTIDE SEQUENCE</scope>
</reference>
<accession>A0A699HGK8</accession>
<dbReference type="InterPro" id="IPR057670">
    <property type="entry name" value="SH3_retrovirus"/>
</dbReference>